<dbReference type="AlphaFoldDB" id="A0A1V6U426"/>
<dbReference type="CDD" id="cd09917">
    <property type="entry name" value="F-box_SF"/>
    <property type="match status" value="1"/>
</dbReference>
<proteinExistence type="predicted"/>
<protein>
    <recommendedName>
        <fullName evidence="1">F-box domain-containing protein</fullName>
    </recommendedName>
</protein>
<reference evidence="4" key="2">
    <citation type="journal article" date="2017" name="Nat. Microbiol.">
        <title>Global analysis of biosynthetic gene clusters reveals vast potential of secondary metabolite production in Penicillium species.</title>
        <authorList>
            <person name="Nielsen J.C."/>
            <person name="Grijseels S."/>
            <person name="Prigent S."/>
            <person name="Ji B."/>
            <person name="Dainat J."/>
            <person name="Nielsen K.F."/>
            <person name="Frisvad J.C."/>
            <person name="Workman M."/>
            <person name="Nielsen J."/>
        </authorList>
    </citation>
    <scope>NUCLEOTIDE SEQUENCE [LARGE SCALE GENOMIC DNA]</scope>
    <source>
        <strain evidence="4">IBT 13039</strain>
    </source>
</reference>
<dbReference type="Proteomes" id="UP000191691">
    <property type="component" value="Unassembled WGS sequence"/>
</dbReference>
<name>A0A1V6U426_PENNA</name>
<sequence length="133" mass="15113">MSIAALPVELISKICNQLDFQQLVALRLSCRALYKNSLENFAGTFYRKIRFIVTSESLHELEELSKSNGLREHVQELWMIPTVFNGTEKPLGMVSISSKSCRQVNGDELERRHAIHKAMLTDNSNLLESEAFS</sequence>
<organism evidence="2 4">
    <name type="scientific">Penicillium nalgiovense</name>
    <dbReference type="NCBI Taxonomy" id="60175"/>
    <lineage>
        <taxon>Eukaryota</taxon>
        <taxon>Fungi</taxon>
        <taxon>Dikarya</taxon>
        <taxon>Ascomycota</taxon>
        <taxon>Pezizomycotina</taxon>
        <taxon>Eurotiomycetes</taxon>
        <taxon>Eurotiomycetidae</taxon>
        <taxon>Eurotiales</taxon>
        <taxon>Aspergillaceae</taxon>
        <taxon>Penicillium</taxon>
    </lineage>
</organism>
<feature type="non-terminal residue" evidence="2">
    <location>
        <position position="133"/>
    </location>
</feature>
<dbReference type="EMBL" id="MOOB01000733">
    <property type="protein sequence ID" value="OQE41515.1"/>
    <property type="molecule type" value="Genomic_DNA"/>
</dbReference>
<dbReference type="InterPro" id="IPR001810">
    <property type="entry name" value="F-box_dom"/>
</dbReference>
<evidence type="ECO:0000313" key="2">
    <source>
        <dbReference type="EMBL" id="OQE33232.1"/>
    </source>
</evidence>
<reference evidence="2" key="1">
    <citation type="submission" date="2016-10" db="EMBL/GenBank/DDBJ databases">
        <title>Uncovering the secondary metabolism of Penicillium species provides insights into the evolution of 6-MSA pathways.</title>
        <authorList>
            <person name="Nielsen J.C."/>
            <person name="Nielsen J."/>
        </authorList>
    </citation>
    <scope>NUCLEOTIDE SEQUENCE [LARGE SCALE GENOMIC DNA]</scope>
    <source>
        <strain evidence="2">IBT 13039</strain>
    </source>
</reference>
<dbReference type="EMBL" id="MOOB01000904">
    <property type="protein sequence ID" value="OQE33232.1"/>
    <property type="molecule type" value="Genomic_DNA"/>
</dbReference>
<feature type="domain" description="F-box" evidence="1">
    <location>
        <begin position="1"/>
        <end position="49"/>
    </location>
</feature>
<gene>
    <name evidence="3" type="ORF">PENNAL_c0733G04306</name>
    <name evidence="2" type="ORF">PENNAL_c0904G00091</name>
</gene>
<dbReference type="InterPro" id="IPR036047">
    <property type="entry name" value="F-box-like_dom_sf"/>
</dbReference>
<evidence type="ECO:0000313" key="3">
    <source>
        <dbReference type="EMBL" id="OQE41515.1"/>
    </source>
</evidence>
<evidence type="ECO:0000259" key="1">
    <source>
        <dbReference type="PROSITE" id="PS50181"/>
    </source>
</evidence>
<evidence type="ECO:0000313" key="4">
    <source>
        <dbReference type="Proteomes" id="UP000191691"/>
    </source>
</evidence>
<dbReference type="PROSITE" id="PS50181">
    <property type="entry name" value="FBOX"/>
    <property type="match status" value="1"/>
</dbReference>
<accession>A0A1V6U426</accession>
<comment type="caution">
    <text evidence="2">The sequence shown here is derived from an EMBL/GenBank/DDBJ whole genome shotgun (WGS) entry which is preliminary data.</text>
</comment>
<dbReference type="SUPFAM" id="SSF81383">
    <property type="entry name" value="F-box domain"/>
    <property type="match status" value="1"/>
</dbReference>
<dbReference type="Pfam" id="PF12937">
    <property type="entry name" value="F-box-like"/>
    <property type="match status" value="1"/>
</dbReference>
<keyword evidence="4" id="KW-1185">Reference proteome</keyword>